<feature type="transmembrane region" description="Helical" evidence="2">
    <location>
        <begin position="78"/>
        <end position="100"/>
    </location>
</feature>
<evidence type="ECO:0000256" key="2">
    <source>
        <dbReference type="SAM" id="Phobius"/>
    </source>
</evidence>
<gene>
    <name evidence="4" type="primary">LOC140598741</name>
</gene>
<keyword evidence="3" id="KW-1185">Reference proteome</keyword>
<feature type="transmembrane region" description="Helical" evidence="2">
    <location>
        <begin position="107"/>
        <end position="126"/>
    </location>
</feature>
<keyword evidence="2" id="KW-0472">Membrane</keyword>
<protein>
    <submittedName>
        <fullName evidence="4">Uncharacterized protein</fullName>
    </submittedName>
</protein>
<accession>A0ABM5AF04</accession>
<name>A0ABM5AF04_VULVU</name>
<dbReference type="RefSeq" id="XP_072613371.1">
    <property type="nucleotide sequence ID" value="XM_072757270.1"/>
</dbReference>
<proteinExistence type="predicted"/>
<feature type="region of interest" description="Disordered" evidence="1">
    <location>
        <begin position="274"/>
        <end position="320"/>
    </location>
</feature>
<evidence type="ECO:0000313" key="3">
    <source>
        <dbReference type="Proteomes" id="UP001652641"/>
    </source>
</evidence>
<evidence type="ECO:0000313" key="4">
    <source>
        <dbReference type="RefSeq" id="XP_072613371.1"/>
    </source>
</evidence>
<dbReference type="Proteomes" id="UP001652641">
    <property type="component" value="Chromosome 4"/>
</dbReference>
<evidence type="ECO:0000256" key="1">
    <source>
        <dbReference type="SAM" id="MobiDB-lite"/>
    </source>
</evidence>
<keyword evidence="2" id="KW-0812">Transmembrane</keyword>
<reference evidence="4" key="1">
    <citation type="submission" date="2025-08" db="UniProtKB">
        <authorList>
            <consortium name="RefSeq"/>
        </authorList>
    </citation>
    <scope>IDENTIFICATION</scope>
    <source>
        <tissue evidence="4">Cell line</tissue>
    </source>
</reference>
<keyword evidence="2" id="KW-1133">Transmembrane helix</keyword>
<sequence>MRVNRYIGRLLEAFQMELEMADLDFFTLKYKQADRELKVAWSPGPRCRCGDPACVLAATATDGRSPCLPVPPAPGRDFTSAVVLALILTALFGLIYLLIIPQNVVDLLLLVFCICFLVACVLYLHITRVQLFSTDVFAPRVYKQTDRKDEQRPASQLGEATWSPRVAIGLRDQQRSLFRRARYPVTCNRRASSRGISRREPASCPPCALASPVSPRKQHVLAYCVGRSLPRTWPSSSAGLVPIAGGVWNLRARRARTRVESRWWAGVALLHGPGHPRSQLQRQSHPPAAAGPVTAASEVSGHARPLAPGCGQHVLEGSGP</sequence>
<organism evidence="3 4">
    <name type="scientific">Vulpes vulpes</name>
    <name type="common">Red fox</name>
    <dbReference type="NCBI Taxonomy" id="9627"/>
    <lineage>
        <taxon>Eukaryota</taxon>
        <taxon>Metazoa</taxon>
        <taxon>Chordata</taxon>
        <taxon>Craniata</taxon>
        <taxon>Vertebrata</taxon>
        <taxon>Euteleostomi</taxon>
        <taxon>Mammalia</taxon>
        <taxon>Eutheria</taxon>
        <taxon>Laurasiatheria</taxon>
        <taxon>Carnivora</taxon>
        <taxon>Caniformia</taxon>
        <taxon>Canidae</taxon>
        <taxon>Vulpes</taxon>
    </lineage>
</organism>
<dbReference type="GeneID" id="140598741"/>